<dbReference type="Gene3D" id="2.60.210.10">
    <property type="entry name" value="Apoptosis, Tumor Necrosis Factor Receptor Associated Protein 2, Chain A"/>
    <property type="match status" value="1"/>
</dbReference>
<dbReference type="GO" id="GO:0007051">
    <property type="term" value="P:spindle organization"/>
    <property type="evidence" value="ECO:0007669"/>
    <property type="project" value="TreeGrafter"/>
</dbReference>
<keyword evidence="5" id="KW-0175">Coiled coil</keyword>
<dbReference type="GO" id="GO:0000922">
    <property type="term" value="C:spindle pole"/>
    <property type="evidence" value="ECO:0007669"/>
    <property type="project" value="TreeGrafter"/>
</dbReference>
<evidence type="ECO:0000256" key="1">
    <source>
        <dbReference type="ARBA" id="ARBA00004496"/>
    </source>
</evidence>
<comment type="caution">
    <text evidence="8">The sequence shown here is derived from an EMBL/GenBank/DDBJ whole genome shotgun (WGS) entry which is preliminary data.</text>
</comment>
<evidence type="ECO:0000259" key="7">
    <source>
        <dbReference type="PROSITE" id="PS50144"/>
    </source>
</evidence>
<proteinExistence type="predicted"/>
<evidence type="ECO:0000313" key="9">
    <source>
        <dbReference type="Proteomes" id="UP001515480"/>
    </source>
</evidence>
<dbReference type="InterPro" id="IPR027417">
    <property type="entry name" value="P-loop_NTPase"/>
</dbReference>
<dbReference type="InterPro" id="IPR051185">
    <property type="entry name" value="ASPM"/>
</dbReference>
<dbReference type="PROSITE" id="PS50096">
    <property type="entry name" value="IQ"/>
    <property type="match status" value="3"/>
</dbReference>
<feature type="compositionally biased region" description="Basic and acidic residues" evidence="6">
    <location>
        <begin position="489"/>
        <end position="501"/>
    </location>
</feature>
<keyword evidence="4" id="KW-0112">Calmodulin-binding</keyword>
<dbReference type="GO" id="GO:0005516">
    <property type="term" value="F:calmodulin binding"/>
    <property type="evidence" value="ECO:0007669"/>
    <property type="project" value="UniProtKB-KW"/>
</dbReference>
<dbReference type="PANTHER" id="PTHR22706">
    <property type="entry name" value="ASSEMBLY FACTOR FOR SPINDLE MICROTUBULES"/>
    <property type="match status" value="1"/>
</dbReference>
<feature type="region of interest" description="Disordered" evidence="6">
    <location>
        <begin position="447"/>
        <end position="550"/>
    </location>
</feature>
<sequence>MSSNGPSRAVPFLGSTPGRWLLRLQRDGLQLSSSTPRAHFDHSLSDPAACFTFCPLVEVRPNAKFHQSPTRPPKARDVEALAVRVILAHEREFASLEHSAHRTQTAVAMLEAAVDGGGFGASRELLQPTTPEARLVSCGNGCGRADWQASPFTVLPTADRGRLCLIFFLVEPASGVVHACCASRPLERLEGAQPVARSIGHADAAEEPYVDPIHRPMTLASMISVAAASKAAPEATKEQRDAPRGTTPHPAEQPLLDASIDALLNAADLADDDLDMLDQLLADEVDEPANDDSHSGVIVLPPPAVPAAVDPLQDEAEAKAEPKTPRRRSVSWASGVEMARQREGRTSRRRSKKAHEEGDAVDHVAPELPPDEERGELATSVIAGKVRPRRMRSVVRDAASDPSDASMAAPCATKPAWQGSPRHEEGEAAAIAGSDEHECRRALQWEEGKVKDGVEPPPPHARLRKHSLRPLESVKTPNSLNDEGVGTRASREADGTLEVRAEGANGLTCASTMQRPSPPKVASVDEVELPRSSADATLLSRPTRSSLREAGAAVRDLPPALSVAPLHPSLNVEVDPTSSVYVLTHSHSNSVCDATSDDGSGNTGRCGDQHSPASSPPATSKPAISASLLPSLEVSEAVATKGLPNAHDGDAAVLVAQLVVQRMQQELISARQEIRELKERQTPVHALDITQLSGTAGRRAELGASLPLPYAEADARVASGRYPSALSMSLPIAPVASIDEHEIMRKNRLLYNQNQVLLALLHKPNDGIAPRAAVRVQSAHRRQVARTSFTRQRAAAAALQARVRGRAGRAVAARLLAAVARVQQHARRWLCRVRRVRRLEAAVVLQRSARGLVARRRLQRARGAAIALQAAQRGVVLRLRLVRWKRAALVVQQRVRLYLDMVVRFGPSKTALRREAMLLRLAVGGASEARSTRDTSWRRRRDAETELRAERFRLDRAKKEIARLHAAAAAEAARTDDRVRTRVKAAVRQQLEAEQRAVEEARAAVEAERAQLEAMRAQMRAQAAPSIASARAHEEKLRAAERLAEGQQVVLDRLEQELHSERSHRRRLEDQLELQSQALSFAQVLAQQAGTHARVAEEKSLEASQAREELKGLRNQLDESSRCLARDGVVKKRFADALTHMAGADAVFHLPNFLKESAPVVESHVFSAAGHQWKMWVKPYSGADSDAVGLYLAPAADLDQMYTADYQLAIVGSCGTVLSLELQDGRARLQKATAGHGFPNFLPRAELEASETLLHDGSLVVTASKISNIRPRLHA</sequence>
<keyword evidence="2" id="KW-0963">Cytoplasm</keyword>
<comment type="subcellular location">
    <subcellularLocation>
        <location evidence="1">Cytoplasm</location>
    </subcellularLocation>
</comment>
<feature type="region of interest" description="Disordered" evidence="6">
    <location>
        <begin position="230"/>
        <end position="253"/>
    </location>
</feature>
<feature type="region of interest" description="Disordered" evidence="6">
    <location>
        <begin position="397"/>
        <end position="435"/>
    </location>
</feature>
<evidence type="ECO:0000256" key="3">
    <source>
        <dbReference type="ARBA" id="ARBA00022737"/>
    </source>
</evidence>
<organism evidence="8 9">
    <name type="scientific">Prymnesium parvum</name>
    <name type="common">Toxic golden alga</name>
    <dbReference type="NCBI Taxonomy" id="97485"/>
    <lineage>
        <taxon>Eukaryota</taxon>
        <taxon>Haptista</taxon>
        <taxon>Haptophyta</taxon>
        <taxon>Prymnesiophyceae</taxon>
        <taxon>Prymnesiales</taxon>
        <taxon>Prymnesiaceae</taxon>
        <taxon>Prymnesium</taxon>
    </lineage>
</organism>
<reference evidence="8 9" key="1">
    <citation type="journal article" date="2024" name="Science">
        <title>Giant polyketide synthase enzymes in the biosynthesis of giant marine polyether toxins.</title>
        <authorList>
            <person name="Fallon T.R."/>
            <person name="Shende V.V."/>
            <person name="Wierzbicki I.H."/>
            <person name="Pendleton A.L."/>
            <person name="Watervoot N.F."/>
            <person name="Auber R.P."/>
            <person name="Gonzalez D.J."/>
            <person name="Wisecaver J.H."/>
            <person name="Moore B.S."/>
        </authorList>
    </citation>
    <scope>NUCLEOTIDE SEQUENCE [LARGE SCALE GENOMIC DNA]</scope>
    <source>
        <strain evidence="8 9">12B1</strain>
    </source>
</reference>
<dbReference type="PANTHER" id="PTHR22706:SF1">
    <property type="entry name" value="ASSEMBLY FACTOR FOR SPINDLE MICROTUBULES"/>
    <property type="match status" value="1"/>
</dbReference>
<evidence type="ECO:0000313" key="8">
    <source>
        <dbReference type="EMBL" id="KAL1512270.1"/>
    </source>
</evidence>
<feature type="domain" description="MATH" evidence="7">
    <location>
        <begin position="1143"/>
        <end position="1265"/>
    </location>
</feature>
<dbReference type="GO" id="GO:0005737">
    <property type="term" value="C:cytoplasm"/>
    <property type="evidence" value="ECO:0007669"/>
    <property type="project" value="UniProtKB-SubCell"/>
</dbReference>
<protein>
    <recommendedName>
        <fullName evidence="7">MATH domain-containing protein</fullName>
    </recommendedName>
</protein>
<dbReference type="EMBL" id="JBGBPQ010000013">
    <property type="protein sequence ID" value="KAL1512270.1"/>
    <property type="molecule type" value="Genomic_DNA"/>
</dbReference>
<dbReference type="CDD" id="cd00121">
    <property type="entry name" value="MATH"/>
    <property type="match status" value="1"/>
</dbReference>
<dbReference type="AlphaFoldDB" id="A0AB34J6I0"/>
<dbReference type="InterPro" id="IPR002083">
    <property type="entry name" value="MATH/TRAF_dom"/>
</dbReference>
<dbReference type="Proteomes" id="UP001515480">
    <property type="component" value="Unassembled WGS sequence"/>
</dbReference>
<feature type="compositionally biased region" description="Low complexity" evidence="6">
    <location>
        <begin position="400"/>
        <end position="412"/>
    </location>
</feature>
<dbReference type="SUPFAM" id="SSF49599">
    <property type="entry name" value="TRAF domain-like"/>
    <property type="match status" value="1"/>
</dbReference>
<feature type="coiled-coil region" evidence="5">
    <location>
        <begin position="1096"/>
        <end position="1123"/>
    </location>
</feature>
<evidence type="ECO:0000256" key="4">
    <source>
        <dbReference type="ARBA" id="ARBA00022860"/>
    </source>
</evidence>
<feature type="region of interest" description="Disordered" evidence="6">
    <location>
        <begin position="287"/>
        <end position="373"/>
    </location>
</feature>
<dbReference type="SUPFAM" id="SSF52540">
    <property type="entry name" value="P-loop containing nucleoside triphosphate hydrolases"/>
    <property type="match status" value="1"/>
</dbReference>
<feature type="compositionally biased region" description="Polar residues" evidence="6">
    <location>
        <begin position="591"/>
        <end position="600"/>
    </location>
</feature>
<feature type="compositionally biased region" description="Low complexity" evidence="6">
    <location>
        <begin position="611"/>
        <end position="623"/>
    </location>
</feature>
<feature type="compositionally biased region" description="Basic and acidic residues" evidence="6">
    <location>
        <begin position="354"/>
        <end position="373"/>
    </location>
</feature>
<dbReference type="GO" id="GO:0051295">
    <property type="term" value="P:establishment of meiotic spindle localization"/>
    <property type="evidence" value="ECO:0007669"/>
    <property type="project" value="TreeGrafter"/>
</dbReference>
<feature type="region of interest" description="Disordered" evidence="6">
    <location>
        <begin position="591"/>
        <end position="623"/>
    </location>
</feature>
<evidence type="ECO:0000256" key="2">
    <source>
        <dbReference type="ARBA" id="ARBA00022490"/>
    </source>
</evidence>
<dbReference type="InterPro" id="IPR000048">
    <property type="entry name" value="IQ_motif_EF-hand-BS"/>
</dbReference>
<keyword evidence="9" id="KW-1185">Reference proteome</keyword>
<dbReference type="GO" id="GO:0000278">
    <property type="term" value="P:mitotic cell cycle"/>
    <property type="evidence" value="ECO:0007669"/>
    <property type="project" value="TreeGrafter"/>
</dbReference>
<dbReference type="SMART" id="SM00015">
    <property type="entry name" value="IQ"/>
    <property type="match status" value="4"/>
</dbReference>
<keyword evidence="3" id="KW-0677">Repeat</keyword>
<feature type="coiled-coil region" evidence="5">
    <location>
        <begin position="940"/>
        <end position="1071"/>
    </location>
</feature>
<gene>
    <name evidence="8" type="ORF">AB1Y20_005532</name>
</gene>
<evidence type="ECO:0000256" key="5">
    <source>
        <dbReference type="SAM" id="Coils"/>
    </source>
</evidence>
<evidence type="ECO:0000256" key="6">
    <source>
        <dbReference type="SAM" id="MobiDB-lite"/>
    </source>
</evidence>
<accession>A0AB34J6I0</accession>
<dbReference type="PROSITE" id="PS50144">
    <property type="entry name" value="MATH"/>
    <property type="match status" value="1"/>
</dbReference>
<name>A0AB34J6I0_PRYPA</name>
<dbReference type="InterPro" id="IPR008974">
    <property type="entry name" value="TRAF-like"/>
</dbReference>